<keyword evidence="3" id="KW-1185">Reference proteome</keyword>
<keyword evidence="1" id="KW-0812">Transmembrane</keyword>
<keyword evidence="1" id="KW-0472">Membrane</keyword>
<proteinExistence type="predicted"/>
<protein>
    <submittedName>
        <fullName evidence="2">Uncharacterized protein</fullName>
    </submittedName>
</protein>
<dbReference type="Proteomes" id="UP000019246">
    <property type="component" value="Unassembled WGS sequence"/>
</dbReference>
<gene>
    <name evidence="2" type="ORF">MAQA_14205</name>
</gene>
<evidence type="ECO:0000313" key="3">
    <source>
        <dbReference type="Proteomes" id="UP000019246"/>
    </source>
</evidence>
<evidence type="ECO:0000313" key="2">
    <source>
        <dbReference type="EMBL" id="EUJ17035.1"/>
    </source>
</evidence>
<comment type="caution">
    <text evidence="2">The sequence shown here is derived from an EMBL/GenBank/DDBJ whole genome shotgun (WGS) entry which is preliminary data.</text>
</comment>
<keyword evidence="1" id="KW-1133">Transmembrane helix</keyword>
<accession>W7AUX6</accession>
<organism evidence="2 3">
    <name type="scientific">Listeria aquatica FSL S10-1188</name>
    <dbReference type="NCBI Taxonomy" id="1265818"/>
    <lineage>
        <taxon>Bacteria</taxon>
        <taxon>Bacillati</taxon>
        <taxon>Bacillota</taxon>
        <taxon>Bacilli</taxon>
        <taxon>Bacillales</taxon>
        <taxon>Listeriaceae</taxon>
        <taxon>Listeria</taxon>
    </lineage>
</organism>
<feature type="transmembrane region" description="Helical" evidence="1">
    <location>
        <begin position="7"/>
        <end position="26"/>
    </location>
</feature>
<reference evidence="2 3" key="1">
    <citation type="journal article" date="2014" name="Int. J. Syst. Evol. Microbiol.">
        <title>Listeria floridensis sp. nov., Listeria aquatica sp. nov., Listeria cornellensis sp. nov., Listeria riparia sp. nov. and Listeria grandensis sp. nov., from agricultural and natural environments.</title>
        <authorList>
            <person name="den Bakker H.C."/>
            <person name="Warchocki S."/>
            <person name="Wright E.M."/>
            <person name="Allred A.F."/>
            <person name="Ahlstrom C."/>
            <person name="Manuel C.S."/>
            <person name="Stasiewicz M.J."/>
            <person name="Burrell A."/>
            <person name="Roof S."/>
            <person name="Strawn L."/>
            <person name="Fortes E.D."/>
            <person name="Nightingale K.K."/>
            <person name="Kephart D."/>
            <person name="Wiedmann M."/>
        </authorList>
    </citation>
    <scope>NUCLEOTIDE SEQUENCE [LARGE SCALE GENOMIC DNA]</scope>
    <source>
        <strain evidence="2 3">FSL S10-1188</strain>
    </source>
</reference>
<dbReference type="AlphaFoldDB" id="W7AUX6"/>
<dbReference type="EMBL" id="AOCG01000015">
    <property type="protein sequence ID" value="EUJ17035.1"/>
    <property type="molecule type" value="Genomic_DNA"/>
</dbReference>
<sequence length="27" mass="3014">MLGQNDAATYFWIHAMGLIGAIPVFFE</sequence>
<name>W7AUX6_9LIST</name>
<evidence type="ECO:0000256" key="1">
    <source>
        <dbReference type="SAM" id="Phobius"/>
    </source>
</evidence>
<dbReference type="PATRIC" id="fig|1265818.5.peg.2871"/>